<reference evidence="1" key="1">
    <citation type="submission" date="2020-06" db="EMBL/GenBank/DDBJ databases">
        <authorList>
            <person name="Li T."/>
            <person name="Hu X."/>
            <person name="Zhang T."/>
            <person name="Song X."/>
            <person name="Zhang H."/>
            <person name="Dai N."/>
            <person name="Sheng W."/>
            <person name="Hou X."/>
            <person name="Wei L."/>
        </authorList>
    </citation>
    <scope>NUCLEOTIDE SEQUENCE</scope>
    <source>
        <strain evidence="1">KEN1</strain>
        <tissue evidence="1">Leaf</tissue>
    </source>
</reference>
<evidence type="ECO:0000313" key="1">
    <source>
        <dbReference type="EMBL" id="KAL0439450.1"/>
    </source>
</evidence>
<dbReference type="PANTHER" id="PTHR11439:SF496">
    <property type="entry name" value="RNA-DIRECTED DNA POLYMERASE"/>
    <property type="match status" value="1"/>
</dbReference>
<name>A0AAW2WCJ3_9LAMI</name>
<dbReference type="AlphaFoldDB" id="A0AAW2WCJ3"/>
<organism evidence="1">
    <name type="scientific">Sesamum latifolium</name>
    <dbReference type="NCBI Taxonomy" id="2727402"/>
    <lineage>
        <taxon>Eukaryota</taxon>
        <taxon>Viridiplantae</taxon>
        <taxon>Streptophyta</taxon>
        <taxon>Embryophyta</taxon>
        <taxon>Tracheophyta</taxon>
        <taxon>Spermatophyta</taxon>
        <taxon>Magnoliopsida</taxon>
        <taxon>eudicotyledons</taxon>
        <taxon>Gunneridae</taxon>
        <taxon>Pentapetalae</taxon>
        <taxon>asterids</taxon>
        <taxon>lamiids</taxon>
        <taxon>Lamiales</taxon>
        <taxon>Pedaliaceae</taxon>
        <taxon>Sesamum</taxon>
    </lineage>
</organism>
<reference evidence="1" key="2">
    <citation type="journal article" date="2024" name="Plant">
        <title>Genomic evolution and insights into agronomic trait innovations of Sesamum species.</title>
        <authorList>
            <person name="Miao H."/>
            <person name="Wang L."/>
            <person name="Qu L."/>
            <person name="Liu H."/>
            <person name="Sun Y."/>
            <person name="Le M."/>
            <person name="Wang Q."/>
            <person name="Wei S."/>
            <person name="Zheng Y."/>
            <person name="Lin W."/>
            <person name="Duan Y."/>
            <person name="Cao H."/>
            <person name="Xiong S."/>
            <person name="Wang X."/>
            <person name="Wei L."/>
            <person name="Li C."/>
            <person name="Ma Q."/>
            <person name="Ju M."/>
            <person name="Zhao R."/>
            <person name="Li G."/>
            <person name="Mu C."/>
            <person name="Tian Q."/>
            <person name="Mei H."/>
            <person name="Zhang T."/>
            <person name="Gao T."/>
            <person name="Zhang H."/>
        </authorList>
    </citation>
    <scope>NUCLEOTIDE SEQUENCE</scope>
    <source>
        <strain evidence="1">KEN1</strain>
    </source>
</reference>
<comment type="caution">
    <text evidence="1">The sequence shown here is derived from an EMBL/GenBank/DDBJ whole genome shotgun (WGS) entry which is preliminary data.</text>
</comment>
<proteinExistence type="predicted"/>
<sequence length="101" mass="11248">MSDVLSALAIGNIQYVAQCNRLDVAYALSLTSRYQVCVREAHWTRVKTIVQYLKRTKDVFLVYGSEELILKGYNAGSFQSDDDHAKSKPGFVFKLNGGVVA</sequence>
<accession>A0AAW2WCJ3</accession>
<dbReference type="EMBL" id="JACGWN010000008">
    <property type="protein sequence ID" value="KAL0439450.1"/>
    <property type="molecule type" value="Genomic_DNA"/>
</dbReference>
<dbReference type="PANTHER" id="PTHR11439">
    <property type="entry name" value="GAG-POL-RELATED RETROTRANSPOSON"/>
    <property type="match status" value="1"/>
</dbReference>
<gene>
    <name evidence="1" type="ORF">Slati_2428000</name>
</gene>
<protein>
    <submittedName>
        <fullName evidence="1">Uncharacterized protein</fullName>
    </submittedName>
</protein>